<dbReference type="GeneTree" id="ENSGT01030000235133"/>
<dbReference type="Ensembl" id="ENSSLDT00000000479.1">
    <property type="protein sequence ID" value="ENSSLDP00000000435.1"/>
    <property type="gene ID" value="ENSSLDG00000000433.1"/>
</dbReference>
<evidence type="ECO:0000313" key="2">
    <source>
        <dbReference type="Ensembl" id="ENSSLDP00000000435.1"/>
    </source>
</evidence>
<feature type="region of interest" description="Disordered" evidence="1">
    <location>
        <begin position="1"/>
        <end position="27"/>
    </location>
</feature>
<feature type="region of interest" description="Disordered" evidence="1">
    <location>
        <begin position="55"/>
        <end position="81"/>
    </location>
</feature>
<name>A0A3B4WA68_SERLL</name>
<evidence type="ECO:0000256" key="1">
    <source>
        <dbReference type="SAM" id="MobiDB-lite"/>
    </source>
</evidence>
<sequence length="111" mass="12170">MTHVDEGGRGHEDHLQHPVPDEGDGEGLVVADVPAARLLRVADEVRLLVVPHVLRRDAQHQHPEDEEDGQPDLSHHGGVDMNLLQDPAKEVPVSHGSINTGRLKLNLINTF</sequence>
<organism evidence="2 3">
    <name type="scientific">Seriola lalandi dorsalis</name>
    <dbReference type="NCBI Taxonomy" id="1841481"/>
    <lineage>
        <taxon>Eukaryota</taxon>
        <taxon>Metazoa</taxon>
        <taxon>Chordata</taxon>
        <taxon>Craniata</taxon>
        <taxon>Vertebrata</taxon>
        <taxon>Euteleostomi</taxon>
        <taxon>Actinopterygii</taxon>
        <taxon>Neopterygii</taxon>
        <taxon>Teleostei</taxon>
        <taxon>Neoteleostei</taxon>
        <taxon>Acanthomorphata</taxon>
        <taxon>Carangaria</taxon>
        <taxon>Carangiformes</taxon>
        <taxon>Carangidae</taxon>
        <taxon>Seriola</taxon>
    </lineage>
</organism>
<reference evidence="2" key="1">
    <citation type="submission" date="2025-08" db="UniProtKB">
        <authorList>
            <consortium name="Ensembl"/>
        </authorList>
    </citation>
    <scope>IDENTIFICATION</scope>
</reference>
<feature type="compositionally biased region" description="Basic and acidic residues" evidence="1">
    <location>
        <begin position="1"/>
        <end position="20"/>
    </location>
</feature>
<evidence type="ECO:0000313" key="3">
    <source>
        <dbReference type="Proteomes" id="UP000261360"/>
    </source>
</evidence>
<accession>A0A3B4WA68</accession>
<dbReference type="Proteomes" id="UP000261360">
    <property type="component" value="Unplaced"/>
</dbReference>
<dbReference type="AlphaFoldDB" id="A0A3B4WA68"/>
<keyword evidence="3" id="KW-1185">Reference proteome</keyword>
<dbReference type="STRING" id="1841481.ENSSLDP00000000435"/>
<protein>
    <submittedName>
        <fullName evidence="2">Uncharacterized protein</fullName>
    </submittedName>
</protein>
<proteinExistence type="predicted"/>
<reference evidence="2" key="2">
    <citation type="submission" date="2025-09" db="UniProtKB">
        <authorList>
            <consortium name="Ensembl"/>
        </authorList>
    </citation>
    <scope>IDENTIFICATION</scope>
</reference>